<accession>A0A8W8LH88</accession>
<name>A0A8W8LH88_MAGGI</name>
<evidence type="ECO:0000313" key="2">
    <source>
        <dbReference type="Proteomes" id="UP000005408"/>
    </source>
</evidence>
<keyword evidence="2" id="KW-1185">Reference proteome</keyword>
<proteinExistence type="predicted"/>
<evidence type="ECO:0000313" key="1">
    <source>
        <dbReference type="EnsemblMetazoa" id="G27954.1:cds"/>
    </source>
</evidence>
<protein>
    <submittedName>
        <fullName evidence="1">Uncharacterized protein</fullName>
    </submittedName>
</protein>
<dbReference type="OrthoDB" id="277802at2759"/>
<organism evidence="1 2">
    <name type="scientific">Magallana gigas</name>
    <name type="common">Pacific oyster</name>
    <name type="synonym">Crassostrea gigas</name>
    <dbReference type="NCBI Taxonomy" id="29159"/>
    <lineage>
        <taxon>Eukaryota</taxon>
        <taxon>Metazoa</taxon>
        <taxon>Spiralia</taxon>
        <taxon>Lophotrochozoa</taxon>
        <taxon>Mollusca</taxon>
        <taxon>Bivalvia</taxon>
        <taxon>Autobranchia</taxon>
        <taxon>Pteriomorphia</taxon>
        <taxon>Ostreida</taxon>
        <taxon>Ostreoidea</taxon>
        <taxon>Ostreidae</taxon>
        <taxon>Magallana</taxon>
    </lineage>
</organism>
<sequence>MDLSLQKKRWRPEIAPPDEEVITEGQKQLKNLLDKQLQKDVTIQQQLSQKRTFTSASAHCPAVNSLSGLTSLDQFQEVDKLDAYTEELKKCGLTDEEIQLKMMADDSNKPQKKRNFGIDPSIMEERLQKIQEKIEKKNVDLDQKDKFHGQKALTRHEMELERSLLRTKVKLAANKLPANNEFSCIFIDYELKLFEPDCII</sequence>
<dbReference type="EnsemblMetazoa" id="G27954.1">
    <property type="protein sequence ID" value="G27954.1:cds"/>
    <property type="gene ID" value="G27954"/>
</dbReference>
<dbReference type="Proteomes" id="UP000005408">
    <property type="component" value="Unassembled WGS sequence"/>
</dbReference>
<reference evidence="1" key="1">
    <citation type="submission" date="2022-08" db="UniProtKB">
        <authorList>
            <consortium name="EnsemblMetazoa"/>
        </authorList>
    </citation>
    <scope>IDENTIFICATION</scope>
    <source>
        <strain evidence="1">05x7-T-G4-1.051#20</strain>
    </source>
</reference>
<dbReference type="AlphaFoldDB" id="A0A8W8LH88"/>